<evidence type="ECO:0000313" key="2">
    <source>
        <dbReference type="EMBL" id="SIS34626.1"/>
    </source>
</evidence>
<protein>
    <submittedName>
        <fullName evidence="2">Type VI secretion system, VipA, VC_A0107 or Hcp2</fullName>
    </submittedName>
</protein>
<dbReference type="AlphaFoldDB" id="A0A1N7IC24"/>
<dbReference type="EMBL" id="CP033926">
    <property type="protein sequence ID" value="AZB01880.1"/>
    <property type="molecule type" value="Genomic_DNA"/>
</dbReference>
<evidence type="ECO:0000313" key="1">
    <source>
        <dbReference type="EMBL" id="AZB01880.1"/>
    </source>
</evidence>
<accession>A0A1N7IC24</accession>
<sequence>MLQFFFKFKHWIGNLFDTSVNYSKTDPNQNSKSQNNNNMAMFNYGVGGNEVKVDANEAIQEIQENKSLIVSQLTTEESYTPEIVTGLKTVEDVFKHFQPSVSVQHETEDGGTIEEEFRFQNLGDFTPKSLTQKSDYLQQLSMEQEQYNKIVRQLKTNKILRNMLENDQTRAAFIEVLKDVAQELEK</sequence>
<evidence type="ECO:0000313" key="3">
    <source>
        <dbReference type="Proteomes" id="UP000186106"/>
    </source>
</evidence>
<gene>
    <name evidence="1" type="ORF">EG359_20795</name>
    <name evidence="2" type="ORF">SAMN05421768_10459</name>
</gene>
<dbReference type="OrthoDB" id="761425at2"/>
<reference evidence="2 3" key="1">
    <citation type="submission" date="2017-01" db="EMBL/GenBank/DDBJ databases">
        <authorList>
            <person name="Mah S.A."/>
            <person name="Swanson W.J."/>
            <person name="Moy G.W."/>
            <person name="Vacquier V.D."/>
        </authorList>
    </citation>
    <scope>NUCLEOTIDE SEQUENCE [LARGE SCALE GENOMIC DNA]</scope>
    <source>
        <strain evidence="2 3">DSM 16927</strain>
    </source>
</reference>
<dbReference type="Pfam" id="PF05591">
    <property type="entry name" value="T6SS_VipA"/>
    <property type="match status" value="1"/>
</dbReference>
<dbReference type="InterPro" id="IPR008312">
    <property type="entry name" value="T6SS_TssB1"/>
</dbReference>
<name>A0A1N7IC24_9FLAO</name>
<dbReference type="Proteomes" id="UP000279541">
    <property type="component" value="Chromosome"/>
</dbReference>
<evidence type="ECO:0000313" key="4">
    <source>
        <dbReference type="Proteomes" id="UP000279541"/>
    </source>
</evidence>
<keyword evidence="4" id="KW-1185">Reference proteome</keyword>
<dbReference type="KEGG" id="cjt:EG359_20795"/>
<reference evidence="1 4" key="2">
    <citation type="submission" date="2018-11" db="EMBL/GenBank/DDBJ databases">
        <title>Proposal to divide the Flavobacteriaceae and reorganize its genera based on Amino Acid Identity values calculated from whole genome sequences.</title>
        <authorList>
            <person name="Nicholson A.C."/>
            <person name="Gulvik C.A."/>
            <person name="Whitney A.M."/>
            <person name="Humrighouse B.W."/>
            <person name="Bell M."/>
            <person name="Holmes B."/>
            <person name="Steigerwalt A.G."/>
            <person name="Villarma A."/>
            <person name="Sheth M."/>
            <person name="Batra D."/>
            <person name="Pryor J."/>
            <person name="Bernardet J.-F."/>
            <person name="Hugo C."/>
            <person name="Kampfer P."/>
            <person name="Newman J."/>
            <person name="McQuiston J.R."/>
        </authorList>
    </citation>
    <scope>NUCLEOTIDE SEQUENCE [LARGE SCALE GENOMIC DNA]</scope>
    <source>
        <strain evidence="1 4">DSM 16927</strain>
    </source>
</reference>
<organism evidence="2 3">
    <name type="scientific">Chryseobacterium joostei</name>
    <dbReference type="NCBI Taxonomy" id="112234"/>
    <lineage>
        <taxon>Bacteria</taxon>
        <taxon>Pseudomonadati</taxon>
        <taxon>Bacteroidota</taxon>
        <taxon>Flavobacteriia</taxon>
        <taxon>Flavobacteriales</taxon>
        <taxon>Weeksellaceae</taxon>
        <taxon>Chryseobacterium group</taxon>
        <taxon>Chryseobacterium</taxon>
    </lineage>
</organism>
<dbReference type="EMBL" id="FTNZ01000004">
    <property type="protein sequence ID" value="SIS34626.1"/>
    <property type="molecule type" value="Genomic_DNA"/>
</dbReference>
<proteinExistence type="predicted"/>
<dbReference type="STRING" id="112234.SAMN05421768_10459"/>
<dbReference type="Proteomes" id="UP000186106">
    <property type="component" value="Unassembled WGS sequence"/>
</dbReference>